<dbReference type="KEGG" id="mrr:Moror_777"/>
<gene>
    <name evidence="5" type="ORF">Moror_777</name>
</gene>
<dbReference type="GO" id="GO:0003723">
    <property type="term" value="F:RNA binding"/>
    <property type="evidence" value="ECO:0007669"/>
    <property type="project" value="UniProtKB-UniRule"/>
</dbReference>
<dbReference type="Proteomes" id="UP000017559">
    <property type="component" value="Unassembled WGS sequence"/>
</dbReference>
<evidence type="ECO:0000256" key="1">
    <source>
        <dbReference type="PROSITE-ProRule" id="PRU00266"/>
    </source>
</evidence>
<evidence type="ECO:0000259" key="4">
    <source>
        <dbReference type="PROSITE" id="PS50137"/>
    </source>
</evidence>
<accession>V2YDZ8</accession>
<evidence type="ECO:0000256" key="3">
    <source>
        <dbReference type="SAM" id="Phobius"/>
    </source>
</evidence>
<dbReference type="SUPFAM" id="SSF54768">
    <property type="entry name" value="dsRNA-binding domain-like"/>
    <property type="match status" value="1"/>
</dbReference>
<evidence type="ECO:0000256" key="2">
    <source>
        <dbReference type="SAM" id="MobiDB-lite"/>
    </source>
</evidence>
<feature type="region of interest" description="Disordered" evidence="2">
    <location>
        <begin position="86"/>
        <end position="120"/>
    </location>
</feature>
<name>V2YDZ8_MONRO</name>
<keyword evidence="3" id="KW-0472">Membrane</keyword>
<keyword evidence="3" id="KW-0812">Transmembrane</keyword>
<dbReference type="Pfam" id="PF00035">
    <property type="entry name" value="dsrm"/>
    <property type="match status" value="1"/>
</dbReference>
<organism evidence="5 6">
    <name type="scientific">Moniliophthora roreri (strain MCA 2997)</name>
    <name type="common">Cocoa frosty pod rot fungus</name>
    <name type="synonym">Crinipellis roreri</name>
    <dbReference type="NCBI Taxonomy" id="1381753"/>
    <lineage>
        <taxon>Eukaryota</taxon>
        <taxon>Fungi</taxon>
        <taxon>Dikarya</taxon>
        <taxon>Basidiomycota</taxon>
        <taxon>Agaricomycotina</taxon>
        <taxon>Agaricomycetes</taxon>
        <taxon>Agaricomycetidae</taxon>
        <taxon>Agaricales</taxon>
        <taxon>Marasmiineae</taxon>
        <taxon>Marasmiaceae</taxon>
        <taxon>Moniliophthora</taxon>
    </lineage>
</organism>
<proteinExistence type="predicted"/>
<keyword evidence="1" id="KW-0694">RNA-binding</keyword>
<dbReference type="SMART" id="SM00358">
    <property type="entry name" value="DSRM"/>
    <property type="match status" value="1"/>
</dbReference>
<feature type="transmembrane region" description="Helical" evidence="3">
    <location>
        <begin position="42"/>
        <end position="60"/>
    </location>
</feature>
<comment type="caution">
    <text evidence="5">The sequence shown here is derived from an EMBL/GenBank/DDBJ whole genome shotgun (WGS) entry which is preliminary data.</text>
</comment>
<keyword evidence="6" id="KW-1185">Reference proteome</keyword>
<dbReference type="CDD" id="cd00048">
    <property type="entry name" value="DSRM_SF"/>
    <property type="match status" value="1"/>
</dbReference>
<dbReference type="HOGENOM" id="CLU_1142831_0_0_1"/>
<dbReference type="PROSITE" id="PS50137">
    <property type="entry name" value="DS_RBD"/>
    <property type="match status" value="1"/>
</dbReference>
<feature type="compositionally biased region" description="Low complexity" evidence="2">
    <location>
        <begin position="105"/>
        <end position="119"/>
    </location>
</feature>
<feature type="transmembrane region" description="Helical" evidence="3">
    <location>
        <begin position="17"/>
        <end position="36"/>
    </location>
</feature>
<dbReference type="InterPro" id="IPR014720">
    <property type="entry name" value="dsRBD_dom"/>
</dbReference>
<keyword evidence="3" id="KW-1133">Transmembrane helix</keyword>
<evidence type="ECO:0000313" key="5">
    <source>
        <dbReference type="EMBL" id="ESK89929.1"/>
    </source>
</evidence>
<protein>
    <recommendedName>
        <fullName evidence="4">DRBM domain-containing protein</fullName>
    </recommendedName>
</protein>
<dbReference type="EMBL" id="AWSO01000503">
    <property type="protein sequence ID" value="ESK89929.1"/>
    <property type="molecule type" value="Genomic_DNA"/>
</dbReference>
<dbReference type="Gene3D" id="3.30.160.20">
    <property type="match status" value="1"/>
</dbReference>
<dbReference type="AlphaFoldDB" id="V2YDZ8"/>
<feature type="domain" description="DRBM" evidence="4">
    <location>
        <begin position="176"/>
        <end position="242"/>
    </location>
</feature>
<sequence length="243" mass="26765">MRFDFTRIWAKIKRQRVTILVTGVATAVFTVITGFIEEKAGKILTVISGLVGILGAYLTFYGRGKNPRKRDSLPLTHPVDAAYPGPPASLIRNSLDQSPPDPPRASYSSTSSDIASATIPDVHGSSQELVPLRTLTSDSTRSEEILASYFGERPSMLHATLNPPHAPHKRGGTFNNALEQLNHWCQLNGRRAIWTHQRTGPGHQSEWESIVQVNETRSVGRASQKQESKQKAAAEFLETIATR</sequence>
<reference evidence="5 6" key="1">
    <citation type="journal article" date="2014" name="BMC Genomics">
        <title>Genome and secretome analysis of the hemibiotrophic fungal pathogen, Moniliophthora roreri, which causes frosty pod rot disease of cacao: mechanisms of the biotrophic and necrotrophic phases.</title>
        <authorList>
            <person name="Meinhardt L.W."/>
            <person name="Costa G.G.L."/>
            <person name="Thomazella D.P.T."/>
            <person name="Teixeira P.J.P.L."/>
            <person name="Carazzolle M.F."/>
            <person name="Schuster S.C."/>
            <person name="Carlson J.E."/>
            <person name="Guiltinan M.J."/>
            <person name="Mieczkowski P."/>
            <person name="Farmer A."/>
            <person name="Ramaraj T."/>
            <person name="Crozier J."/>
            <person name="Davis R.E."/>
            <person name="Shao J."/>
            <person name="Melnick R.L."/>
            <person name="Pereira G.A.G."/>
            <person name="Bailey B.A."/>
        </authorList>
    </citation>
    <scope>NUCLEOTIDE SEQUENCE [LARGE SCALE GENOMIC DNA]</scope>
    <source>
        <strain evidence="5 6">MCA 2997</strain>
    </source>
</reference>
<evidence type="ECO:0000313" key="6">
    <source>
        <dbReference type="Proteomes" id="UP000017559"/>
    </source>
</evidence>